<accession>A0AC61NQ66</accession>
<organism evidence="1 2">
    <name type="scientific">Halosquirtibacter laminarini</name>
    <dbReference type="NCBI Taxonomy" id="3374600"/>
    <lineage>
        <taxon>Bacteria</taxon>
        <taxon>Pseudomonadati</taxon>
        <taxon>Bacteroidota</taxon>
        <taxon>Bacteroidia</taxon>
        <taxon>Marinilabiliales</taxon>
        <taxon>Prolixibacteraceae</taxon>
        <taxon>Halosquirtibacter</taxon>
    </lineage>
</organism>
<sequence length="61" mass="7199">MNWMSQIVNILCGLLVVLSIFFSSVLAITEPILNIIDFEWLFMSQWFFVFCELLYFDVINA</sequence>
<protein>
    <submittedName>
        <fullName evidence="1">Uncharacterized protein</fullName>
    </submittedName>
</protein>
<dbReference type="EMBL" id="CP081303">
    <property type="protein sequence ID" value="QZE15267.1"/>
    <property type="molecule type" value="Genomic_DNA"/>
</dbReference>
<evidence type="ECO:0000313" key="2">
    <source>
        <dbReference type="Proteomes" id="UP000826212"/>
    </source>
</evidence>
<gene>
    <name evidence="1" type="ORF">K4L44_05390</name>
</gene>
<reference evidence="1" key="1">
    <citation type="submission" date="2021-08" db="EMBL/GenBank/DDBJ databases">
        <title>Novel anaerobic bacterium isolated from sea squirt in East Sea, Republic of Korea.</title>
        <authorList>
            <person name="Nguyen T.H."/>
            <person name="Li Z."/>
            <person name="Lee Y.-J."/>
            <person name="Ko J."/>
            <person name="Kim S.-G."/>
        </authorList>
    </citation>
    <scope>NUCLEOTIDE SEQUENCE</scope>
    <source>
        <strain evidence="1">KCTC 25031</strain>
    </source>
</reference>
<evidence type="ECO:0000313" key="1">
    <source>
        <dbReference type="EMBL" id="QZE15267.1"/>
    </source>
</evidence>
<keyword evidence="2" id="KW-1185">Reference proteome</keyword>
<name>A0AC61NQ66_9BACT</name>
<dbReference type="Proteomes" id="UP000826212">
    <property type="component" value="Chromosome"/>
</dbReference>
<proteinExistence type="predicted"/>